<reference evidence="2 3" key="1">
    <citation type="submission" date="2014-01" db="EMBL/GenBank/DDBJ databases">
        <title>Actinotalea ferrariae CF5-4.</title>
        <authorList>
            <person name="Chen F."/>
            <person name="Li Y."/>
            <person name="Wang G."/>
        </authorList>
    </citation>
    <scope>NUCLEOTIDE SEQUENCE [LARGE SCALE GENOMIC DNA]</scope>
    <source>
        <strain evidence="2 3">CF5-4</strain>
    </source>
</reference>
<accession>A0A021VTE6</accession>
<proteinExistence type="predicted"/>
<dbReference type="AlphaFoldDB" id="A0A021VTE6"/>
<organism evidence="2 3">
    <name type="scientific">Actinotalea ferrariae CF5-4</name>
    <dbReference type="NCBI Taxonomy" id="948458"/>
    <lineage>
        <taxon>Bacteria</taxon>
        <taxon>Bacillati</taxon>
        <taxon>Actinomycetota</taxon>
        <taxon>Actinomycetes</taxon>
        <taxon>Micrococcales</taxon>
        <taxon>Cellulomonadaceae</taxon>
        <taxon>Actinotalea</taxon>
    </lineage>
</organism>
<keyword evidence="1" id="KW-1133">Transmembrane helix</keyword>
<keyword evidence="3" id="KW-1185">Reference proteome</keyword>
<sequence>MLGTVLSLGDVIGLADGMLFLCAFINVLGLYLLFPVVRRELRNHVADLRSGRLTPVREEEKVG</sequence>
<comment type="caution">
    <text evidence="2">The sequence shown here is derived from an EMBL/GenBank/DDBJ whole genome shotgun (WGS) entry which is preliminary data.</text>
</comment>
<evidence type="ECO:0000313" key="2">
    <source>
        <dbReference type="EMBL" id="EYR64474.1"/>
    </source>
</evidence>
<feature type="transmembrane region" description="Helical" evidence="1">
    <location>
        <begin position="12"/>
        <end position="34"/>
    </location>
</feature>
<protein>
    <recommendedName>
        <fullName evidence="4">Alanine glycine permease</fullName>
    </recommendedName>
</protein>
<keyword evidence="1" id="KW-0812">Transmembrane</keyword>
<name>A0A021VTE6_9CELL</name>
<evidence type="ECO:0000313" key="3">
    <source>
        <dbReference type="Proteomes" id="UP000019753"/>
    </source>
</evidence>
<dbReference type="Proteomes" id="UP000019753">
    <property type="component" value="Unassembled WGS sequence"/>
</dbReference>
<gene>
    <name evidence="2" type="ORF">N866_10605</name>
</gene>
<keyword evidence="1" id="KW-0472">Membrane</keyword>
<dbReference type="EMBL" id="AXCW01000031">
    <property type="protein sequence ID" value="EYR64474.1"/>
    <property type="molecule type" value="Genomic_DNA"/>
</dbReference>
<evidence type="ECO:0000256" key="1">
    <source>
        <dbReference type="SAM" id="Phobius"/>
    </source>
</evidence>
<evidence type="ECO:0008006" key="4">
    <source>
        <dbReference type="Google" id="ProtNLM"/>
    </source>
</evidence>